<dbReference type="PANTHER" id="PTHR43301:SF3">
    <property type="entry name" value="ARABINAN ENDO-1,5-ALPHA-L-ARABINOSIDASE A-RELATED"/>
    <property type="match status" value="1"/>
</dbReference>
<proteinExistence type="inferred from homology"/>
<evidence type="ECO:0000256" key="1">
    <source>
        <dbReference type="ARBA" id="ARBA00009902"/>
    </source>
</evidence>
<feature type="domain" description="Glycosyl hydrolase family 32 N-terminal" evidence="5">
    <location>
        <begin position="44"/>
        <end position="209"/>
    </location>
</feature>
<dbReference type="InterPro" id="IPR050727">
    <property type="entry name" value="GH43_arabinanases"/>
</dbReference>
<accession>A0A370HZJ1</accession>
<keyword evidence="7" id="KW-1185">Reference proteome</keyword>
<organism evidence="6 7">
    <name type="scientific">Nocardia pseudobrasiliensis</name>
    <dbReference type="NCBI Taxonomy" id="45979"/>
    <lineage>
        <taxon>Bacteria</taxon>
        <taxon>Bacillati</taxon>
        <taxon>Actinomycetota</taxon>
        <taxon>Actinomycetes</taxon>
        <taxon>Mycobacteriales</taxon>
        <taxon>Nocardiaceae</taxon>
        <taxon>Nocardia</taxon>
    </lineage>
</organism>
<dbReference type="STRING" id="1210086.GCA_001613105_05421"/>
<feature type="region of interest" description="Disordered" evidence="4">
    <location>
        <begin position="1"/>
        <end position="21"/>
    </location>
</feature>
<dbReference type="Proteomes" id="UP000254869">
    <property type="component" value="Unassembled WGS sequence"/>
</dbReference>
<dbReference type="Pfam" id="PF00251">
    <property type="entry name" value="Glyco_hydro_32N"/>
    <property type="match status" value="1"/>
</dbReference>
<comment type="caution">
    <text evidence="6">The sequence shown here is derived from an EMBL/GenBank/DDBJ whole genome shotgun (WGS) entry which is preliminary data.</text>
</comment>
<dbReference type="Gene3D" id="2.115.10.20">
    <property type="entry name" value="Glycosyl hydrolase domain, family 43"/>
    <property type="match status" value="1"/>
</dbReference>
<sequence length="300" mass="32990">MISGTRRVVTEPAGVNGHGDGMNVTSGSFQRIYDPSVGEVREWYINDHTVIRAADGQWHLFGITHPEPADPENEIEFAHATADELFGPWTKRAPALVVDHSYGETHLWAPHVVHDGELYYMFYAGGGVDRTAAAINLAVSTDLCDWRRHPGGPLFVDGYDARDPMVLRVGEQWVMYYCATAEPGGGNHIVAYRTSADLVEWSEREIAYTDPSAGTFGGPTESPFVLPHDDGWYLFIGPRPDYVGTDVFRSDDPLAFRIEDQVGHIASHAAEIVEDCGTLWITSAGWGQGGVSIAPLIFDR</sequence>
<keyword evidence="3" id="KW-0326">Glycosidase</keyword>
<evidence type="ECO:0000256" key="2">
    <source>
        <dbReference type="ARBA" id="ARBA00022801"/>
    </source>
</evidence>
<dbReference type="InterPro" id="IPR013148">
    <property type="entry name" value="Glyco_hydro_32_N"/>
</dbReference>
<dbReference type="AlphaFoldDB" id="A0A370HZJ1"/>
<name>A0A370HZJ1_9NOCA</name>
<gene>
    <name evidence="6" type="ORF">DFR76_109255</name>
</gene>
<evidence type="ECO:0000256" key="3">
    <source>
        <dbReference type="ARBA" id="ARBA00023295"/>
    </source>
</evidence>
<dbReference type="PANTHER" id="PTHR43301">
    <property type="entry name" value="ARABINAN ENDO-1,5-ALPHA-L-ARABINOSIDASE"/>
    <property type="match status" value="1"/>
</dbReference>
<evidence type="ECO:0000259" key="5">
    <source>
        <dbReference type="Pfam" id="PF00251"/>
    </source>
</evidence>
<protein>
    <submittedName>
        <fullName evidence="6">Beta-fructofuranosidase</fullName>
    </submittedName>
</protein>
<evidence type="ECO:0000256" key="4">
    <source>
        <dbReference type="SAM" id="MobiDB-lite"/>
    </source>
</evidence>
<evidence type="ECO:0000313" key="6">
    <source>
        <dbReference type="EMBL" id="RDI63915.1"/>
    </source>
</evidence>
<dbReference type="GO" id="GO:0016798">
    <property type="term" value="F:hydrolase activity, acting on glycosyl bonds"/>
    <property type="evidence" value="ECO:0007669"/>
    <property type="project" value="UniProtKB-KW"/>
</dbReference>
<dbReference type="EMBL" id="QQBC01000009">
    <property type="protein sequence ID" value="RDI63915.1"/>
    <property type="molecule type" value="Genomic_DNA"/>
</dbReference>
<reference evidence="6 7" key="1">
    <citation type="submission" date="2018-07" db="EMBL/GenBank/DDBJ databases">
        <title>Genomic Encyclopedia of Type Strains, Phase IV (KMG-IV): sequencing the most valuable type-strain genomes for metagenomic binning, comparative biology and taxonomic classification.</title>
        <authorList>
            <person name="Goeker M."/>
        </authorList>
    </citation>
    <scope>NUCLEOTIDE SEQUENCE [LARGE SCALE GENOMIC DNA]</scope>
    <source>
        <strain evidence="6 7">DSM 44290</strain>
    </source>
</reference>
<dbReference type="SUPFAM" id="SSF75005">
    <property type="entry name" value="Arabinanase/levansucrase/invertase"/>
    <property type="match status" value="1"/>
</dbReference>
<evidence type="ECO:0000313" key="7">
    <source>
        <dbReference type="Proteomes" id="UP000254869"/>
    </source>
</evidence>
<keyword evidence="2" id="KW-0378">Hydrolase</keyword>
<comment type="similarity">
    <text evidence="1">Belongs to the glycosyl hydrolase 32 family.</text>
</comment>
<dbReference type="InterPro" id="IPR023296">
    <property type="entry name" value="Glyco_hydro_beta-prop_sf"/>
</dbReference>